<dbReference type="InterPro" id="IPR009057">
    <property type="entry name" value="Homeodomain-like_sf"/>
</dbReference>
<evidence type="ECO:0000259" key="3">
    <source>
        <dbReference type="PROSITE" id="PS51293"/>
    </source>
</evidence>
<dbReference type="Proteomes" id="UP000000267">
    <property type="component" value="Unassembled WGS sequence"/>
</dbReference>
<evidence type="ECO:0000313" key="4">
    <source>
        <dbReference type="EMBL" id="EDO16728.1"/>
    </source>
</evidence>
<dbReference type="Gene3D" id="1.20.58.1880">
    <property type="match status" value="1"/>
</dbReference>
<keyword evidence="5" id="KW-1185">Reference proteome</keyword>
<feature type="region of interest" description="Disordered" evidence="2">
    <location>
        <begin position="176"/>
        <end position="230"/>
    </location>
</feature>
<accession>A7TLZ1</accession>
<evidence type="ECO:0000256" key="2">
    <source>
        <dbReference type="SAM" id="MobiDB-lite"/>
    </source>
</evidence>
<dbReference type="PhylomeDB" id="A7TLZ1"/>
<dbReference type="GO" id="GO:0000126">
    <property type="term" value="C:transcription factor TFIIIB complex"/>
    <property type="evidence" value="ECO:0007669"/>
    <property type="project" value="EnsemblFungi"/>
</dbReference>
<dbReference type="InterPro" id="IPR017174">
    <property type="entry name" value="Bdp1_fungi"/>
</dbReference>
<dbReference type="GO" id="GO:0000995">
    <property type="term" value="F:RNA polymerase III general transcription initiation factor activity"/>
    <property type="evidence" value="ECO:0007669"/>
    <property type="project" value="InterPro"/>
</dbReference>
<dbReference type="GeneID" id="5544895"/>
<feature type="coiled-coil region" evidence="1">
    <location>
        <begin position="483"/>
        <end position="533"/>
    </location>
</feature>
<name>A7TLZ1_VANPO</name>
<dbReference type="KEGG" id="vpo:Kpol_1003p33"/>
<dbReference type="Pfam" id="PF15963">
    <property type="entry name" value="Myb_DNA-bind_7"/>
    <property type="match status" value="1"/>
</dbReference>
<dbReference type="GO" id="GO:0070898">
    <property type="term" value="P:RNA polymerase III preinitiation complex assembly"/>
    <property type="evidence" value="ECO:0007669"/>
    <property type="project" value="EnsemblFungi"/>
</dbReference>
<dbReference type="FunCoup" id="A7TLZ1">
    <property type="interactions" value="129"/>
</dbReference>
<dbReference type="AlphaFoldDB" id="A7TLZ1"/>
<feature type="compositionally biased region" description="Low complexity" evidence="2">
    <location>
        <begin position="124"/>
        <end position="149"/>
    </location>
</feature>
<dbReference type="PIRSF" id="PIRSF037327">
    <property type="entry name" value="TFIIIB_Bdp1_fun"/>
    <property type="match status" value="1"/>
</dbReference>
<dbReference type="GO" id="GO:0006359">
    <property type="term" value="P:regulation of transcription by RNA polymerase III"/>
    <property type="evidence" value="ECO:0007669"/>
    <property type="project" value="EnsemblFungi"/>
</dbReference>
<dbReference type="SMART" id="SM00717">
    <property type="entry name" value="SANT"/>
    <property type="match status" value="1"/>
</dbReference>
<feature type="region of interest" description="Disordered" evidence="2">
    <location>
        <begin position="1"/>
        <end position="156"/>
    </location>
</feature>
<feature type="domain" description="SANT" evidence="3">
    <location>
        <begin position="410"/>
        <end position="461"/>
    </location>
</feature>
<dbReference type="FunFam" id="1.10.10.60:FF:000466">
    <property type="entry name" value="Transcription factor TFIIIB subunit"/>
    <property type="match status" value="1"/>
</dbReference>
<evidence type="ECO:0000256" key="1">
    <source>
        <dbReference type="SAM" id="Coils"/>
    </source>
</evidence>
<organism evidence="5">
    <name type="scientific">Vanderwaltozyma polyspora (strain ATCC 22028 / DSM 70294 / BCRC 21397 / CBS 2163 / NBRC 10782 / NRRL Y-8283 / UCD 57-17)</name>
    <name type="common">Kluyveromyces polysporus</name>
    <dbReference type="NCBI Taxonomy" id="436907"/>
    <lineage>
        <taxon>Eukaryota</taxon>
        <taxon>Fungi</taxon>
        <taxon>Dikarya</taxon>
        <taxon>Ascomycota</taxon>
        <taxon>Saccharomycotina</taxon>
        <taxon>Saccharomycetes</taxon>
        <taxon>Saccharomycetales</taxon>
        <taxon>Saccharomycetaceae</taxon>
        <taxon>Vanderwaltozyma</taxon>
    </lineage>
</organism>
<evidence type="ECO:0000313" key="5">
    <source>
        <dbReference type="Proteomes" id="UP000000267"/>
    </source>
</evidence>
<dbReference type="InterPro" id="IPR017884">
    <property type="entry name" value="SANT_dom"/>
</dbReference>
<dbReference type="GO" id="GO:0001156">
    <property type="term" value="F:TFIIIC-class transcription factor complex binding"/>
    <property type="evidence" value="ECO:0007669"/>
    <property type="project" value="EnsemblFungi"/>
</dbReference>
<gene>
    <name evidence="4" type="ORF">Kpol_1003p33</name>
</gene>
<feature type="compositionally biased region" description="Polar residues" evidence="2">
    <location>
        <begin position="24"/>
        <end position="60"/>
    </location>
</feature>
<dbReference type="PANTHER" id="PTHR22929">
    <property type="entry name" value="RNA POLYMERASE III TRANSCRIPTION INITIATION FACTOR B"/>
    <property type="match status" value="1"/>
</dbReference>
<dbReference type="CDD" id="cd00167">
    <property type="entry name" value="SANT"/>
    <property type="match status" value="1"/>
</dbReference>
<dbReference type="OMA" id="HPVMIEL"/>
<dbReference type="STRING" id="436907.A7TLZ1"/>
<dbReference type="SUPFAM" id="SSF46689">
    <property type="entry name" value="Homeodomain-like"/>
    <property type="match status" value="1"/>
</dbReference>
<feature type="compositionally biased region" description="Basic and acidic residues" evidence="2">
    <location>
        <begin position="62"/>
        <end position="94"/>
    </location>
</feature>
<dbReference type="InterPro" id="IPR001005">
    <property type="entry name" value="SANT/Myb"/>
</dbReference>
<dbReference type="PANTHER" id="PTHR22929:SF0">
    <property type="entry name" value="TRANSCRIPTION FACTOR TFIIIB COMPONENT B'' HOMOLOG"/>
    <property type="match status" value="1"/>
</dbReference>
<dbReference type="eggNOG" id="KOG2009">
    <property type="taxonomic scope" value="Eukaryota"/>
</dbReference>
<dbReference type="EMBL" id="DS480418">
    <property type="protein sequence ID" value="EDO16728.1"/>
    <property type="molecule type" value="Genomic_DNA"/>
</dbReference>
<feature type="compositionally biased region" description="Low complexity" evidence="2">
    <location>
        <begin position="212"/>
        <end position="221"/>
    </location>
</feature>
<reference evidence="4 5" key="1">
    <citation type="journal article" date="2007" name="Proc. Natl. Acad. Sci. U.S.A.">
        <title>Independent sorting-out of thousands of duplicated gene pairs in two yeast species descended from a whole-genome duplication.</title>
        <authorList>
            <person name="Scannell D.R."/>
            <person name="Frank A.C."/>
            <person name="Conant G.C."/>
            <person name="Byrne K.P."/>
            <person name="Woolfit M."/>
            <person name="Wolfe K.H."/>
        </authorList>
    </citation>
    <scope>NUCLEOTIDE SEQUENCE [LARGE SCALE GENOMIC DNA]</scope>
    <source>
        <strain evidence="5">ATCC 22028 / DSM 70294 / BCRC 21397 / CBS 2163 / NBRC 10782 / NRRL Y-8283 / UCD 57-17</strain>
    </source>
</reference>
<proteinExistence type="predicted"/>
<dbReference type="GO" id="GO:0001112">
    <property type="term" value="P:DNA-templated transcription open complex formation"/>
    <property type="evidence" value="ECO:0007669"/>
    <property type="project" value="EnsemblFungi"/>
</dbReference>
<dbReference type="InterPro" id="IPR039467">
    <property type="entry name" value="TFIIIB_B''_Myb"/>
</dbReference>
<dbReference type="InParanoid" id="A7TLZ1"/>
<feature type="compositionally biased region" description="Low complexity" evidence="2">
    <location>
        <begin position="97"/>
        <end position="112"/>
    </location>
</feature>
<sequence length="572" mass="64727">MSSVVNKSGTRFVPKIRQRRVATPTPSVTPSIATSSPAIETTVASVSDQDAGDKSQQTEVENTEKKLNSKKNDDGSAIKDSEEAKITLERKESTDESPISDSSKNSSASSSSYKITGRRRSSRLDSLSMSSSKPVFKPNFNDNNNVNVPGSRRLSTISGSGIKKIRINSITEDNSNLQDLKKRRMSSRSSASKKTGSAHRISIVTAMESDDSGSTSTSNSDIKNDKGDSLFRNTDSLYDKKFQIRNVKEIPKNIEDLDSARYVLDEHNFTIAELCKPVLPIGEISDNFERAQQAAKAKITKRKERRELRKRARSEFKSLSSLNDEEDEKEKNERIRKAAQSIYDTEIPENKPGPNAIQLKMNKEGVMEVDELSTVVDRHKNASYENSQKVRVQENPFENLYNSATYGKNSYTDPWTNEELIKFYKALSMWGTDFNLISQLFPYRTRKQVKSKFINEEKRNPVIIELALRSRLPPDFDRYCAEIKKNIGTLSEFNEKLEELRNQHEEHLKEIEEAKLNAKNEDLKSVKKEVNKKTSGGLMTNQLKSYRKSEIVLGTIDDVKKQKMAQEETTSV</sequence>
<dbReference type="RefSeq" id="XP_001644586.1">
    <property type="nucleotide sequence ID" value="XM_001644536.1"/>
</dbReference>
<keyword evidence="1" id="KW-0175">Coiled coil</keyword>
<dbReference type="OrthoDB" id="272624at2759"/>
<protein>
    <recommendedName>
        <fullName evidence="3">SANT domain-containing protein</fullName>
    </recommendedName>
</protein>
<dbReference type="PROSITE" id="PS51293">
    <property type="entry name" value="SANT"/>
    <property type="match status" value="1"/>
</dbReference>
<dbReference type="HOGENOM" id="CLU_021041_1_0_1"/>